<dbReference type="SUPFAM" id="SSF52087">
    <property type="entry name" value="CRAL/TRIO domain"/>
    <property type="match status" value="1"/>
</dbReference>
<dbReference type="SUPFAM" id="SSF46938">
    <property type="entry name" value="CRAL/TRIO N-terminal domain"/>
    <property type="match status" value="1"/>
</dbReference>
<name>A0A7N0UH72_KALFE</name>
<dbReference type="AlphaFoldDB" id="A0A7N0UH72"/>
<dbReference type="CDD" id="cd00170">
    <property type="entry name" value="SEC14"/>
    <property type="match status" value="1"/>
</dbReference>
<proteinExistence type="predicted"/>
<evidence type="ECO:0000313" key="4">
    <source>
        <dbReference type="Proteomes" id="UP000594263"/>
    </source>
</evidence>
<organism evidence="3 4">
    <name type="scientific">Kalanchoe fedtschenkoi</name>
    <name type="common">Lavender scallops</name>
    <name type="synonym">South American air plant</name>
    <dbReference type="NCBI Taxonomy" id="63787"/>
    <lineage>
        <taxon>Eukaryota</taxon>
        <taxon>Viridiplantae</taxon>
        <taxon>Streptophyta</taxon>
        <taxon>Embryophyta</taxon>
        <taxon>Tracheophyta</taxon>
        <taxon>Spermatophyta</taxon>
        <taxon>Magnoliopsida</taxon>
        <taxon>eudicotyledons</taxon>
        <taxon>Gunneridae</taxon>
        <taxon>Pentapetalae</taxon>
        <taxon>Saxifragales</taxon>
        <taxon>Crassulaceae</taxon>
        <taxon>Kalanchoe</taxon>
    </lineage>
</organism>
<dbReference type="OMA" id="FMKAWKV"/>
<evidence type="ECO:0000259" key="2">
    <source>
        <dbReference type="PROSITE" id="PS50191"/>
    </source>
</evidence>
<dbReference type="InterPro" id="IPR036865">
    <property type="entry name" value="CRAL-TRIO_dom_sf"/>
</dbReference>
<dbReference type="InterPro" id="IPR011074">
    <property type="entry name" value="CRAL/TRIO_N_dom"/>
</dbReference>
<feature type="domain" description="CRAL-TRIO" evidence="2">
    <location>
        <begin position="90"/>
        <end position="250"/>
    </location>
</feature>
<dbReference type="InterPro" id="IPR036273">
    <property type="entry name" value="CRAL/TRIO_N_dom_sf"/>
</dbReference>
<protein>
    <recommendedName>
        <fullName evidence="2">CRAL-TRIO domain-containing protein</fullName>
    </recommendedName>
</protein>
<feature type="region of interest" description="Disordered" evidence="1">
    <location>
        <begin position="1"/>
        <end position="24"/>
    </location>
</feature>
<keyword evidence="4" id="KW-1185">Reference proteome</keyword>
<dbReference type="SMART" id="SM01100">
    <property type="entry name" value="CRAL_TRIO_N"/>
    <property type="match status" value="1"/>
</dbReference>
<reference evidence="3" key="1">
    <citation type="submission" date="2021-01" db="UniProtKB">
        <authorList>
            <consortium name="EnsemblPlants"/>
        </authorList>
    </citation>
    <scope>IDENTIFICATION</scope>
</reference>
<dbReference type="PANTHER" id="PTHR46277:SF3">
    <property type="entry name" value="BINDING PROTEIN, PUTATIVE-RELATED"/>
    <property type="match status" value="1"/>
</dbReference>
<dbReference type="Pfam" id="PF00650">
    <property type="entry name" value="CRAL_TRIO"/>
    <property type="match status" value="1"/>
</dbReference>
<dbReference type="Gramene" id="Kaladp0068s0124.1.v1.1">
    <property type="protein sequence ID" value="Kaladp0068s0124.1.v1.1"/>
    <property type="gene ID" value="Kaladp0068s0124.v1.1"/>
</dbReference>
<dbReference type="EnsemblPlants" id="Kaladp0068s0124.1.v1.1">
    <property type="protein sequence ID" value="Kaladp0068s0124.1.v1.1"/>
    <property type="gene ID" value="Kaladp0068s0124.v1.1"/>
</dbReference>
<dbReference type="Gene3D" id="3.40.525.10">
    <property type="entry name" value="CRAL-TRIO lipid binding domain"/>
    <property type="match status" value="1"/>
</dbReference>
<sequence length="256" mass="29520">MERWETNFGEKGVQDDIGSVEDSSDDLEKSKIMMMRSIVELQEPTSKDVDCLTLRRFLRARDQDVDKASKLFLKYLRWRATFVPNGYIDISEIPNNLAQNKVFVQGVDKEGRPIGVILGQRHRQTSLDEFKRFAVYCLDKMCASIPKGQETFVCITDLEGWGYANCDVRAYSGALTLLQDCYPERLGKLFIVHVPYIFMAAWKLVSPFIDNKTKKKIVFVEDKLLKETLLEYIEENELPEIYGGKKKLVPIQDLQS</sequence>
<dbReference type="SMART" id="SM00516">
    <property type="entry name" value="SEC14"/>
    <property type="match status" value="1"/>
</dbReference>
<accession>A0A7N0UH72</accession>
<evidence type="ECO:0000256" key="1">
    <source>
        <dbReference type="SAM" id="MobiDB-lite"/>
    </source>
</evidence>
<dbReference type="InterPro" id="IPR001251">
    <property type="entry name" value="CRAL-TRIO_dom"/>
</dbReference>
<dbReference type="Proteomes" id="UP000594263">
    <property type="component" value="Unplaced"/>
</dbReference>
<dbReference type="PANTHER" id="PTHR46277">
    <property type="entry name" value="OS03G0850700 PROTEIN"/>
    <property type="match status" value="1"/>
</dbReference>
<dbReference type="PROSITE" id="PS50191">
    <property type="entry name" value="CRAL_TRIO"/>
    <property type="match status" value="1"/>
</dbReference>
<evidence type="ECO:0000313" key="3">
    <source>
        <dbReference type="EnsemblPlants" id="Kaladp0068s0124.1.v1.1"/>
    </source>
</evidence>